<feature type="repeat" description="Hemopexin" evidence="30">
    <location>
        <begin position="524"/>
        <end position="569"/>
    </location>
</feature>
<dbReference type="SUPFAM" id="SSF55486">
    <property type="entry name" value="Metalloproteases ('zincins'), catalytic domain"/>
    <property type="match status" value="1"/>
</dbReference>
<dbReference type="InterPro" id="IPR036943">
    <property type="entry name" value="FN_type2_sf"/>
</dbReference>
<dbReference type="PIRSF" id="PIRSF001191">
    <property type="entry name" value="Peptidase_M10A_matrix"/>
    <property type="match status" value="1"/>
</dbReference>
<feature type="domain" description="Fibronectin type-II" evidence="33">
    <location>
        <begin position="344"/>
        <end position="392"/>
    </location>
</feature>
<feature type="binding site" evidence="27">
    <location>
        <position position="528"/>
    </location>
    <ligand>
        <name>Ca(2+)</name>
        <dbReference type="ChEBI" id="CHEBI:29108"/>
        <label>4</label>
    </ligand>
</feature>
<dbReference type="InterPro" id="IPR024079">
    <property type="entry name" value="MetalloPept_cat_dom_sf"/>
</dbReference>
<evidence type="ECO:0000256" key="9">
    <source>
        <dbReference type="ARBA" id="ARBA00022723"/>
    </source>
</evidence>
<feature type="binding site" evidence="27">
    <location>
        <position position="190"/>
    </location>
    <ligand>
        <name>Ca(2+)</name>
        <dbReference type="ChEBI" id="CHEBI:29108"/>
        <label>3</label>
    </ligand>
</feature>
<evidence type="ECO:0000256" key="18">
    <source>
        <dbReference type="ARBA" id="ARBA00023157"/>
    </source>
</evidence>
<evidence type="ECO:0000256" key="29">
    <source>
        <dbReference type="PROSITE-ProRule" id="PRU00479"/>
    </source>
</evidence>
<keyword evidence="15" id="KW-0482">Metalloprotease</keyword>
<dbReference type="FunFam" id="2.110.10.10:FF:000011">
    <property type="entry name" value="Matrix metalloproteinase-9"/>
    <property type="match status" value="1"/>
</dbReference>
<dbReference type="EC" id="3.4.24.35" evidence="4"/>
<feature type="binding site" evidence="27">
    <location>
        <position position="206"/>
    </location>
    <ligand>
        <name>Zn(2+)</name>
        <dbReference type="ChEBI" id="CHEBI:29105"/>
        <label>1</label>
    </ligand>
</feature>
<sequence length="710" mass="78864">MGLALLALLAMGLLALSCWAAPLHSRPQAVITFPGELVSNLTDLQLAESYLLRFGYTESEGQTRSRQVSMGKALRRMQKQLGLEETGELDASTLATMRAPRCGVPDVGRFLTFEGDLKWDHSDLTYRVLNYSPDLDASVIEDAFARAFKVWSDVTPLTFTRLQSGEADIMIQFGTQEHGDGYPFDGKDGLLAHAFPPGKGVQGDAHFDDDEFWTLGTGIVVKTSYGNANGAACHFPFTFEGQSYSTCISEGRSDGLLWCATTPNYDTDKVYGFCPSELLYTYDGNSDGAKCVFPFIFEGKSYDACTTDGRSDGYRWCATTASFDQDKKYGFCPNRDTAVIGGNSQGDPCVFPFTFLGQTYSACTSEGRQDGKLWCATTSNYDTDHKWGFCPDQGYSLFLVAAHEFGHSLGLDHSSVRDALMYPMYSYIKDFHLHPDDVSGIQFLYGEQVRWAPLLWLWPHVPSCLPGRGSGPVPTAQVPDIPDQTSTQAEDTTTPAEPDLATGDDYPMPTEPSPVDPSSDACKVNSFDAITEINGELHFFKSGNYWKSSGSRKGTIQGPFRISATWPALPALINAAFQDVLTKKLFFFSGRRFWVYTGSSVVGPRGIEKLGIGKEAERISGALQRGRGKVLLFSGEKYWRLDMKVQKVDKGYPRLTDDTFAGVPLNAHDVFLYQGKYHFCQDRFYWRMTPRYQVERVGYVKYDILNCPEQ</sequence>
<evidence type="ECO:0000256" key="14">
    <source>
        <dbReference type="ARBA" id="ARBA00022837"/>
    </source>
</evidence>
<feature type="disulfide bond" evidence="29">
    <location>
        <begin position="233"/>
        <end position="259"/>
    </location>
</feature>
<dbReference type="PRINTS" id="PR00138">
    <property type="entry name" value="MATRIXIN"/>
</dbReference>
<reference evidence="34" key="3">
    <citation type="submission" date="2025-09" db="UniProtKB">
        <authorList>
            <consortium name="Ensembl"/>
        </authorList>
    </citation>
    <scope>IDENTIFICATION</scope>
</reference>
<dbReference type="SUPFAM" id="SSF50923">
    <property type="entry name" value="Hemopexin-like domain"/>
    <property type="match status" value="1"/>
</dbReference>
<evidence type="ECO:0000256" key="20">
    <source>
        <dbReference type="ARBA" id="ARBA00030375"/>
    </source>
</evidence>
<proteinExistence type="inferred from homology"/>
<dbReference type="SMART" id="SM00059">
    <property type="entry name" value="FN2"/>
    <property type="match status" value="3"/>
</dbReference>
<feature type="compositionally biased region" description="Polar residues" evidence="31">
    <location>
        <begin position="483"/>
        <end position="495"/>
    </location>
</feature>
<dbReference type="Ensembl" id="ENSGAGT00000007355.1">
    <property type="protein sequence ID" value="ENSGAGP00000006325.1"/>
    <property type="gene ID" value="ENSGAGG00000004774.1"/>
</dbReference>
<keyword evidence="19" id="KW-0325">Glycoprotein</keyword>
<reference evidence="34" key="2">
    <citation type="submission" date="2025-08" db="UniProtKB">
        <authorList>
            <consortium name="Ensembl"/>
        </authorList>
    </citation>
    <scope>IDENTIFICATION</scope>
</reference>
<dbReference type="InterPro" id="IPR000562">
    <property type="entry name" value="FN_type2_dom"/>
</dbReference>
<comment type="subunit">
    <text evidence="24">Exists as monomer or homodimer; disulfide-linked. Also exists as heterodimer with LCN2. Macrophages and transformed cell lines produce only the monomeric form. Interacts with ECM1.</text>
</comment>
<feature type="region of interest" description="Disordered" evidence="31">
    <location>
        <begin position="469"/>
        <end position="519"/>
    </location>
</feature>
<dbReference type="CDD" id="cd00062">
    <property type="entry name" value="FN2"/>
    <property type="match status" value="3"/>
</dbReference>
<dbReference type="InterPro" id="IPR000585">
    <property type="entry name" value="Hemopexin-like_dom"/>
</dbReference>
<dbReference type="PANTHER" id="PTHR10201:SF30">
    <property type="entry name" value="MATRIX METALLOPROTEINASE-9"/>
    <property type="match status" value="1"/>
</dbReference>
<dbReference type="AlphaFoldDB" id="A0A452GWE4"/>
<evidence type="ECO:0000256" key="3">
    <source>
        <dbReference type="ARBA" id="ARBA00010370"/>
    </source>
</evidence>
<evidence type="ECO:0000256" key="22">
    <source>
        <dbReference type="ARBA" id="ARBA00033338"/>
    </source>
</evidence>
<evidence type="ECO:0000256" key="11">
    <source>
        <dbReference type="ARBA" id="ARBA00022737"/>
    </source>
</evidence>
<dbReference type="InterPro" id="IPR036375">
    <property type="entry name" value="Hemopexin-like_dom_sf"/>
</dbReference>
<dbReference type="GO" id="GO:0006508">
    <property type="term" value="P:proteolysis"/>
    <property type="evidence" value="ECO:0007669"/>
    <property type="project" value="UniProtKB-KW"/>
</dbReference>
<dbReference type="Proteomes" id="UP000291020">
    <property type="component" value="Unassembled WGS sequence"/>
</dbReference>
<comment type="function">
    <text evidence="23">Matrix metalloproteinase that plays an essential role in local proteolysis of the extracellular matrix and in leukocyte migration. Could play a role in bone osteoclastic resorption. Cleaves KiSS1 at a Gly-|-Leu bond. Cleaves NINJ1 to generate the Secreted ninjurin-1 form. Cleaves type IV and type V collagen into large C-terminal three quarter fragments and shorter N-terminal one quarter fragments. Degrades fibronectin but not laminin or Pz-peptide.</text>
</comment>
<dbReference type="FunFam" id="3.40.390.10:FF:000010">
    <property type="entry name" value="72 kDa type IV collagenase"/>
    <property type="match status" value="1"/>
</dbReference>
<dbReference type="PRINTS" id="PR00013">
    <property type="entry name" value="FNTYPEII"/>
</dbReference>
<dbReference type="PROSITE" id="PS51092">
    <property type="entry name" value="FN2_2"/>
    <property type="match status" value="3"/>
</dbReference>
<evidence type="ECO:0000256" key="21">
    <source>
        <dbReference type="ARBA" id="ARBA00032382"/>
    </source>
</evidence>
<evidence type="ECO:0000256" key="28">
    <source>
        <dbReference type="PIRSR" id="PIRSR621190-5"/>
    </source>
</evidence>
<feature type="binding site" evidence="27">
    <location>
        <position position="209"/>
    </location>
    <ligand>
        <name>Ca(2+)</name>
        <dbReference type="ChEBI" id="CHEBI:29108"/>
        <label>1</label>
    </ligand>
</feature>
<accession>A0A452GWE4</accession>
<evidence type="ECO:0000256" key="10">
    <source>
        <dbReference type="ARBA" id="ARBA00022729"/>
    </source>
</evidence>
<evidence type="ECO:0000256" key="31">
    <source>
        <dbReference type="SAM" id="MobiDB-lite"/>
    </source>
</evidence>
<evidence type="ECO:0000313" key="35">
    <source>
        <dbReference type="Proteomes" id="UP000291020"/>
    </source>
</evidence>
<feature type="binding site" evidence="27">
    <location>
        <position position="180"/>
    </location>
    <ligand>
        <name>Zn(2+)</name>
        <dbReference type="ChEBI" id="CHEBI:29105"/>
        <label>1</label>
    </ligand>
</feature>
<feature type="binding site" evidence="27">
    <location>
        <position position="622"/>
    </location>
    <ligand>
        <name>Ca(2+)</name>
        <dbReference type="ChEBI" id="CHEBI:29108"/>
        <label>5</label>
    </ligand>
</feature>
<feature type="disulfide bond" evidence="29">
    <location>
        <begin position="305"/>
        <end position="332"/>
    </location>
</feature>
<feature type="binding site" evidence="27">
    <location>
        <position position="576"/>
    </location>
    <ligand>
        <name>Ca(2+)</name>
        <dbReference type="ChEBI" id="CHEBI:29108"/>
        <label>5</label>
    </ligand>
</feature>
<dbReference type="GO" id="GO:0030198">
    <property type="term" value="P:extracellular matrix organization"/>
    <property type="evidence" value="ECO:0007669"/>
    <property type="project" value="TreeGrafter"/>
</dbReference>
<feature type="signal peptide" evidence="32">
    <location>
        <begin position="1"/>
        <end position="20"/>
    </location>
</feature>
<feature type="binding site" evidence="27">
    <location>
        <position position="670"/>
    </location>
    <ligand>
        <name>Ca(2+)</name>
        <dbReference type="ChEBI" id="CHEBI:29108"/>
        <label>5</label>
    </ligand>
</feature>
<evidence type="ECO:0000259" key="33">
    <source>
        <dbReference type="PROSITE" id="PS51092"/>
    </source>
</evidence>
<dbReference type="Gene3D" id="3.40.390.10">
    <property type="entry name" value="Collagenase (Catalytic Domain)"/>
    <property type="match status" value="1"/>
</dbReference>
<evidence type="ECO:0000256" key="7">
    <source>
        <dbReference type="ARBA" id="ARBA00022530"/>
    </source>
</evidence>
<feature type="domain" description="Fibronectin type-II" evidence="33">
    <location>
        <begin position="228"/>
        <end position="276"/>
    </location>
</feature>
<dbReference type="PANTHER" id="PTHR10201">
    <property type="entry name" value="MATRIX METALLOPROTEINASE"/>
    <property type="match status" value="1"/>
</dbReference>
<dbReference type="SUPFAM" id="SSF57440">
    <property type="entry name" value="Kringle-like"/>
    <property type="match status" value="3"/>
</dbReference>
<dbReference type="Pfam" id="PF00040">
    <property type="entry name" value="fn2"/>
    <property type="match status" value="2"/>
</dbReference>
<feature type="disulfide bond" evidence="29">
    <location>
        <begin position="291"/>
        <end position="317"/>
    </location>
</feature>
<evidence type="ECO:0000256" key="30">
    <source>
        <dbReference type="PROSITE-ProRule" id="PRU01011"/>
    </source>
</evidence>
<dbReference type="InterPro" id="IPR036365">
    <property type="entry name" value="PGBD-like_sf"/>
</dbReference>
<feature type="chain" id="PRO_5019237004" description="Matrix metalloproteinase-9" evidence="32">
    <location>
        <begin position="21"/>
        <end position="710"/>
    </location>
</feature>
<evidence type="ECO:0000256" key="19">
    <source>
        <dbReference type="ARBA" id="ARBA00023180"/>
    </source>
</evidence>
<feature type="binding site" evidence="27">
    <location>
        <position position="530"/>
    </location>
    <ligand>
        <name>Ca(2+)</name>
        <dbReference type="ChEBI" id="CHEBI:29108"/>
        <label>5</label>
    </ligand>
</feature>
<evidence type="ECO:0000256" key="12">
    <source>
        <dbReference type="ARBA" id="ARBA00022801"/>
    </source>
</evidence>
<feature type="disulfide bond" evidence="29">
    <location>
        <begin position="247"/>
        <end position="274"/>
    </location>
</feature>
<comment type="subcellular location">
    <subcellularLocation>
        <location evidence="2">Secreted</location>
        <location evidence="2">Extracellular space</location>
        <location evidence="2">Extracellular matrix</location>
    </subcellularLocation>
</comment>
<feature type="binding site" evidence="27">
    <location>
        <position position="620"/>
    </location>
    <ligand>
        <name>Ca(2+)</name>
        <dbReference type="ChEBI" id="CHEBI:29108"/>
        <label>4</label>
    </ligand>
</feature>
<dbReference type="STRING" id="38772.ENSGAGP00000006325"/>
<feature type="binding site" evidence="27">
    <location>
        <position position="211"/>
    </location>
    <ligand>
        <name>Ca(2+)</name>
        <dbReference type="ChEBI" id="CHEBI:29108"/>
        <label>3</label>
    </ligand>
</feature>
<feature type="active site" evidence="25">
    <location>
        <position position="404"/>
    </location>
</feature>
<dbReference type="SMART" id="SM00235">
    <property type="entry name" value="ZnMc"/>
    <property type="match status" value="1"/>
</dbReference>
<comment type="similarity">
    <text evidence="3">Belongs to the peptidase M10A family.</text>
</comment>
<dbReference type="InterPro" id="IPR001818">
    <property type="entry name" value="Pept_M10_metallopeptidase"/>
</dbReference>
<dbReference type="GO" id="GO:0030574">
    <property type="term" value="P:collagen catabolic process"/>
    <property type="evidence" value="ECO:0007669"/>
    <property type="project" value="UniProtKB-KW"/>
</dbReference>
<dbReference type="CDD" id="cd04278">
    <property type="entry name" value="ZnMc_MMP"/>
    <property type="match status" value="1"/>
</dbReference>
<dbReference type="InterPro" id="IPR021190">
    <property type="entry name" value="Pept_M10A"/>
</dbReference>
<keyword evidence="14 27" id="KW-0106">Calcium</keyword>
<dbReference type="GO" id="GO:0005615">
    <property type="term" value="C:extracellular space"/>
    <property type="evidence" value="ECO:0007669"/>
    <property type="project" value="TreeGrafter"/>
</dbReference>
<dbReference type="PROSITE" id="PS00024">
    <property type="entry name" value="HEMOPEXIN"/>
    <property type="match status" value="1"/>
</dbReference>
<feature type="binding site" description="in inhibited form" evidence="27">
    <location>
        <position position="102"/>
    </location>
    <ligand>
        <name>Zn(2+)</name>
        <dbReference type="ChEBI" id="CHEBI:29105"/>
        <label>2</label>
        <note>catalytic</note>
    </ligand>
</feature>
<dbReference type="SMART" id="SM00120">
    <property type="entry name" value="HX"/>
    <property type="match status" value="4"/>
</dbReference>
<dbReference type="InterPro" id="IPR006026">
    <property type="entry name" value="Peptidase_Metallo"/>
</dbReference>
<evidence type="ECO:0000256" key="25">
    <source>
        <dbReference type="PIRSR" id="PIRSR001191-1"/>
    </source>
</evidence>
<protein>
    <recommendedName>
        <fullName evidence="5">Matrix metalloproteinase-9</fullName>
        <ecNumber evidence="4">3.4.24.35</ecNumber>
    </recommendedName>
    <alternativeName>
        <fullName evidence="20">92 kDa gelatinase</fullName>
    </alternativeName>
    <alternativeName>
        <fullName evidence="21">92 kDa type IV collagenase</fullName>
    </alternativeName>
    <alternativeName>
        <fullName evidence="22">Gelatinase B</fullName>
    </alternativeName>
</protein>
<dbReference type="InterPro" id="IPR018486">
    <property type="entry name" value="Hemopexin_CS"/>
</dbReference>
<feature type="short sequence motif" description="Cysteine switch" evidence="28">
    <location>
        <begin position="100"/>
        <end position="107"/>
    </location>
</feature>
<dbReference type="GO" id="GO:0051239">
    <property type="term" value="P:regulation of multicellular organismal process"/>
    <property type="evidence" value="ECO:0007669"/>
    <property type="project" value="UniProtKB-ARBA"/>
</dbReference>
<evidence type="ECO:0000256" key="24">
    <source>
        <dbReference type="ARBA" id="ARBA00062173"/>
    </source>
</evidence>
<feature type="domain" description="Fibronectin type-II" evidence="33">
    <location>
        <begin position="286"/>
        <end position="334"/>
    </location>
</feature>
<comment type="catalytic activity">
    <reaction evidence="1">
        <text>Cleavage of gelatin types I and V and collagen types IV and V.</text>
        <dbReference type="EC" id="3.4.24.35"/>
    </reaction>
</comment>
<dbReference type="CDD" id="cd00094">
    <property type="entry name" value="HX"/>
    <property type="match status" value="1"/>
</dbReference>
<evidence type="ECO:0000256" key="4">
    <source>
        <dbReference type="ARBA" id="ARBA00012395"/>
    </source>
</evidence>
<feature type="disulfide bond" evidence="29">
    <location>
        <begin position="363"/>
        <end position="390"/>
    </location>
</feature>
<dbReference type="PROSITE" id="PS51642">
    <property type="entry name" value="HEMOPEXIN_2"/>
    <property type="match status" value="3"/>
</dbReference>
<organism evidence="34 35">
    <name type="scientific">Gopherus agassizii</name>
    <name type="common">Agassiz's desert tortoise</name>
    <dbReference type="NCBI Taxonomy" id="38772"/>
    <lineage>
        <taxon>Eukaryota</taxon>
        <taxon>Metazoa</taxon>
        <taxon>Chordata</taxon>
        <taxon>Craniata</taxon>
        <taxon>Vertebrata</taxon>
        <taxon>Euteleostomi</taxon>
        <taxon>Archelosauria</taxon>
        <taxon>Testudinata</taxon>
        <taxon>Testudines</taxon>
        <taxon>Cryptodira</taxon>
        <taxon>Durocryptodira</taxon>
        <taxon>Testudinoidea</taxon>
        <taxon>Testudinidae</taxon>
        <taxon>Gopherus</taxon>
    </lineage>
</organism>
<dbReference type="Pfam" id="PF00413">
    <property type="entry name" value="Peptidase_M10"/>
    <property type="match status" value="2"/>
</dbReference>
<keyword evidence="13 26" id="KW-0862">Zinc</keyword>
<feature type="binding site" evidence="27">
    <location>
        <position position="168"/>
    </location>
    <ligand>
        <name>Ca(2+)</name>
        <dbReference type="ChEBI" id="CHEBI:29108"/>
        <label>2</label>
    </ligand>
</feature>
<dbReference type="PROSITE" id="PS00023">
    <property type="entry name" value="FN2_1"/>
    <property type="match status" value="1"/>
</dbReference>
<feature type="repeat" description="Hemopexin" evidence="30">
    <location>
        <begin position="570"/>
        <end position="614"/>
    </location>
</feature>
<dbReference type="FunFam" id="2.10.10.10:FF:000001">
    <property type="entry name" value="Fibronectin 1a isoform 1"/>
    <property type="match status" value="3"/>
</dbReference>
<feature type="binding site" evidence="27">
    <location>
        <position position="185"/>
    </location>
    <ligand>
        <name>Ca(2+)</name>
        <dbReference type="ChEBI" id="CHEBI:29108"/>
        <label>3</label>
    </ligand>
</feature>
<keyword evidence="9 26" id="KW-0479">Metal-binding</keyword>
<evidence type="ECO:0000256" key="26">
    <source>
        <dbReference type="PIRSR" id="PIRSR001191-2"/>
    </source>
</evidence>
<feature type="binding site" evidence="27">
    <location>
        <position position="178"/>
    </location>
    <ligand>
        <name>Zn(2+)</name>
        <dbReference type="ChEBI" id="CHEBI:29105"/>
        <label>1</label>
    </ligand>
</feature>
<dbReference type="Gene3D" id="2.10.10.10">
    <property type="entry name" value="Fibronectin, type II, collagen-binding"/>
    <property type="match status" value="3"/>
</dbReference>
<evidence type="ECO:0000313" key="34">
    <source>
        <dbReference type="Ensembl" id="ENSGAGP00000006325.1"/>
    </source>
</evidence>
<keyword evidence="35" id="KW-1185">Reference proteome</keyword>
<reference evidence="35" key="1">
    <citation type="journal article" date="2017" name="PLoS ONE">
        <title>The Agassiz's desert tortoise genome provides a resource for the conservation of a threatened species.</title>
        <authorList>
            <person name="Tollis M."/>
            <person name="DeNardo D.F."/>
            <person name="Cornelius J.A."/>
            <person name="Dolby G.A."/>
            <person name="Edwards T."/>
            <person name="Henen B.T."/>
            <person name="Karl A.E."/>
            <person name="Murphy R.W."/>
            <person name="Kusumi K."/>
        </authorList>
    </citation>
    <scope>NUCLEOTIDE SEQUENCE [LARGE SCALE GENOMIC DNA]</scope>
</reference>
<evidence type="ECO:0000256" key="15">
    <source>
        <dbReference type="ARBA" id="ARBA00023049"/>
    </source>
</evidence>
<feature type="binding site" evidence="27">
    <location>
        <position position="186"/>
    </location>
    <ligand>
        <name>Ca(2+)</name>
        <dbReference type="ChEBI" id="CHEBI:29108"/>
        <label>3</label>
    </ligand>
</feature>
<dbReference type="SUPFAM" id="SSF47090">
    <property type="entry name" value="PGBD-like"/>
    <property type="match status" value="1"/>
</dbReference>
<feature type="binding site" evidence="27">
    <location>
        <position position="193"/>
    </location>
    <ligand>
        <name>Zn(2+)</name>
        <dbReference type="ChEBI" id="CHEBI:29105"/>
        <label>1</label>
    </ligand>
</feature>
<dbReference type="InterPro" id="IPR002477">
    <property type="entry name" value="Peptidoglycan-bd-like"/>
</dbReference>
<feature type="binding site" evidence="26">
    <location>
        <position position="234"/>
    </location>
    <ligand>
        <name>Zn(2+)</name>
        <dbReference type="ChEBI" id="CHEBI:29105"/>
        <label>2</label>
        <note>catalytic</note>
    </ligand>
</feature>
<dbReference type="InterPro" id="IPR021158">
    <property type="entry name" value="Pept_M10A_Zn_BS"/>
</dbReference>
<feature type="binding site" evidence="27">
    <location>
        <position position="208"/>
    </location>
    <ligand>
        <name>Ca(2+)</name>
        <dbReference type="ChEBI" id="CHEBI:29108"/>
        <label>3</label>
    </ligand>
</feature>
<dbReference type="GO" id="GO:0008270">
    <property type="term" value="F:zinc ion binding"/>
    <property type="evidence" value="ECO:0007669"/>
    <property type="project" value="InterPro"/>
</dbReference>
<feature type="repeat" description="Hemopexin" evidence="30">
    <location>
        <begin position="616"/>
        <end position="663"/>
    </location>
</feature>
<name>A0A452GWE4_9SAUR</name>
<comment type="cofactor">
    <cofactor evidence="27">
        <name>Ca(2+)</name>
        <dbReference type="ChEBI" id="CHEBI:29108"/>
    </cofactor>
    <text evidence="27">Can bind about 5 Ca(2+) ions per subunit.</text>
</comment>
<feature type="binding site" evidence="27">
    <location>
        <position position="134"/>
    </location>
    <ligand>
        <name>Ca(2+)</name>
        <dbReference type="ChEBI" id="CHEBI:29108"/>
        <label>1</label>
    </ligand>
</feature>
<evidence type="ECO:0000256" key="5">
    <source>
        <dbReference type="ARBA" id="ARBA00013698"/>
    </source>
</evidence>
<evidence type="ECO:0000256" key="1">
    <source>
        <dbReference type="ARBA" id="ARBA00001425"/>
    </source>
</evidence>
<evidence type="ECO:0000256" key="32">
    <source>
        <dbReference type="SAM" id="SignalP"/>
    </source>
</evidence>
<keyword evidence="7" id="KW-0272">Extracellular matrix</keyword>
<evidence type="ECO:0000256" key="17">
    <source>
        <dbReference type="ARBA" id="ARBA00023145"/>
    </source>
</evidence>
<keyword evidence="11" id="KW-0677">Repeat</keyword>
<keyword evidence="16" id="KW-0177">Collagen degradation</keyword>
<feature type="binding site" evidence="27">
    <location>
        <position position="204"/>
    </location>
    <ligand>
        <name>Ca(2+)</name>
        <dbReference type="ChEBI" id="CHEBI:29108"/>
        <label>2</label>
    </ligand>
</feature>
<dbReference type="InterPro" id="IPR033739">
    <property type="entry name" value="M10A_MMP"/>
</dbReference>
<evidence type="ECO:0000256" key="27">
    <source>
        <dbReference type="PIRSR" id="PIRSR621190-2"/>
    </source>
</evidence>
<evidence type="ECO:0000256" key="23">
    <source>
        <dbReference type="ARBA" id="ARBA00045780"/>
    </source>
</evidence>
<evidence type="ECO:0000256" key="13">
    <source>
        <dbReference type="ARBA" id="ARBA00022833"/>
    </source>
</evidence>
<dbReference type="GO" id="GO:0004222">
    <property type="term" value="F:metalloendopeptidase activity"/>
    <property type="evidence" value="ECO:0007669"/>
    <property type="project" value="UniProtKB-EC"/>
</dbReference>
<keyword evidence="10 32" id="KW-0732">Signal</keyword>
<evidence type="ECO:0000256" key="6">
    <source>
        <dbReference type="ARBA" id="ARBA00022525"/>
    </source>
</evidence>
<keyword evidence="6" id="KW-0964">Secreted</keyword>
<evidence type="ECO:0000256" key="8">
    <source>
        <dbReference type="ARBA" id="ARBA00022670"/>
    </source>
</evidence>
<keyword evidence="8" id="KW-0645">Protease</keyword>
<keyword evidence="18 29" id="KW-1015">Disulfide bond</keyword>
<dbReference type="GO" id="GO:0031012">
    <property type="term" value="C:extracellular matrix"/>
    <property type="evidence" value="ECO:0007669"/>
    <property type="project" value="InterPro"/>
</dbReference>
<evidence type="ECO:0000256" key="2">
    <source>
        <dbReference type="ARBA" id="ARBA00004498"/>
    </source>
</evidence>
<keyword evidence="12" id="KW-0378">Hydrolase</keyword>
<comment type="cofactor">
    <cofactor evidence="27">
        <name>Zn(2+)</name>
        <dbReference type="ChEBI" id="CHEBI:29105"/>
    </cofactor>
    <text evidence="27">Binds 2 Zn(2+) ions per subunit.</text>
</comment>
<dbReference type="Pfam" id="PF01471">
    <property type="entry name" value="PG_binding_1"/>
    <property type="match status" value="1"/>
</dbReference>
<feature type="disulfide bond" evidence="29">
    <location>
        <begin position="349"/>
        <end position="375"/>
    </location>
</feature>
<dbReference type="Pfam" id="PF00045">
    <property type="entry name" value="Hemopexin"/>
    <property type="match status" value="3"/>
</dbReference>
<keyword evidence="17" id="KW-0865">Zymogen</keyword>
<dbReference type="InterPro" id="IPR013806">
    <property type="entry name" value="Kringle-like"/>
</dbReference>
<evidence type="ECO:0000256" key="16">
    <source>
        <dbReference type="ARBA" id="ARBA00023105"/>
    </source>
</evidence>
<dbReference type="PROSITE" id="PS00546">
    <property type="entry name" value="CYSTEINE_SWITCH"/>
    <property type="match status" value="1"/>
</dbReference>
<dbReference type="Gene3D" id="2.110.10.10">
    <property type="entry name" value="Hemopexin-like domain"/>
    <property type="match status" value="1"/>
</dbReference>
<feature type="binding site" evidence="27">
    <location>
        <position position="211"/>
    </location>
    <ligand>
        <name>Ca(2+)</name>
        <dbReference type="ChEBI" id="CHEBI:29108"/>
        <label>1</label>
    </ligand>
</feature>
<dbReference type="InterPro" id="IPR018487">
    <property type="entry name" value="Hemopexin-like_repeat"/>
</dbReference>